<dbReference type="EMBL" id="LAZR01029991">
    <property type="protein sequence ID" value="KKL57938.1"/>
    <property type="molecule type" value="Genomic_DNA"/>
</dbReference>
<name>A0A0F9D8A5_9ZZZZ</name>
<organism evidence="1">
    <name type="scientific">marine sediment metagenome</name>
    <dbReference type="NCBI Taxonomy" id="412755"/>
    <lineage>
        <taxon>unclassified sequences</taxon>
        <taxon>metagenomes</taxon>
        <taxon>ecological metagenomes</taxon>
    </lineage>
</organism>
<dbReference type="AlphaFoldDB" id="A0A0F9D8A5"/>
<comment type="caution">
    <text evidence="1">The sequence shown here is derived from an EMBL/GenBank/DDBJ whole genome shotgun (WGS) entry which is preliminary data.</text>
</comment>
<reference evidence="1" key="1">
    <citation type="journal article" date="2015" name="Nature">
        <title>Complex archaea that bridge the gap between prokaryotes and eukaryotes.</title>
        <authorList>
            <person name="Spang A."/>
            <person name="Saw J.H."/>
            <person name="Jorgensen S.L."/>
            <person name="Zaremba-Niedzwiedzka K."/>
            <person name="Martijn J."/>
            <person name="Lind A.E."/>
            <person name="van Eijk R."/>
            <person name="Schleper C."/>
            <person name="Guy L."/>
            <person name="Ettema T.J."/>
        </authorList>
    </citation>
    <scope>NUCLEOTIDE SEQUENCE</scope>
</reference>
<evidence type="ECO:0000313" key="1">
    <source>
        <dbReference type="EMBL" id="KKL57938.1"/>
    </source>
</evidence>
<proteinExistence type="predicted"/>
<protein>
    <submittedName>
        <fullName evidence="1">Uncharacterized protein</fullName>
    </submittedName>
</protein>
<sequence length="59" mass="6847">MSCKYCGWVEKGLEICEDCDTLHSRALQHAIQNNPKMAEKILKDYYIYKEKMNDSTTTG</sequence>
<gene>
    <name evidence="1" type="ORF">LCGC14_2230460</name>
</gene>
<accession>A0A0F9D8A5</accession>